<feature type="domain" description="EamA" evidence="7">
    <location>
        <begin position="180"/>
        <end position="318"/>
    </location>
</feature>
<keyword evidence="3 6" id="KW-0812">Transmembrane</keyword>
<comment type="similarity">
    <text evidence="2">Belongs to the drug/metabolite transporter (DMT) superfamily. Plant drug/metabolite exporter (P-DME) (TC 2.A.7.4) family.</text>
</comment>
<evidence type="ECO:0000256" key="5">
    <source>
        <dbReference type="ARBA" id="ARBA00023136"/>
    </source>
</evidence>
<evidence type="ECO:0000256" key="2">
    <source>
        <dbReference type="ARBA" id="ARBA00007635"/>
    </source>
</evidence>
<keyword evidence="4 6" id="KW-1133">Transmembrane helix</keyword>
<proteinExistence type="inferred from homology"/>
<feature type="transmembrane region" description="Helical" evidence="6">
    <location>
        <begin position="275"/>
        <end position="294"/>
    </location>
</feature>
<dbReference type="GO" id="GO:0005886">
    <property type="term" value="C:plasma membrane"/>
    <property type="evidence" value="ECO:0000318"/>
    <property type="project" value="GO_Central"/>
</dbReference>
<feature type="transmembrane region" description="Helical" evidence="6">
    <location>
        <begin position="300"/>
        <end position="318"/>
    </location>
</feature>
<feature type="domain" description="EamA" evidence="7">
    <location>
        <begin position="12"/>
        <end position="151"/>
    </location>
</feature>
<feature type="transmembrane region" description="Helical" evidence="6">
    <location>
        <begin position="39"/>
        <end position="60"/>
    </location>
</feature>
<dbReference type="PaxDb" id="4097-A0A1S3ZTD1"/>
<dbReference type="RefSeq" id="XP_016467670.1">
    <property type="nucleotide sequence ID" value="XM_016612184.2"/>
</dbReference>
<dbReference type="InterPro" id="IPR037185">
    <property type="entry name" value="EmrE-like"/>
</dbReference>
<dbReference type="Pfam" id="PF00892">
    <property type="entry name" value="EamA"/>
    <property type="match status" value="2"/>
</dbReference>
<dbReference type="RefSeq" id="XP_016467670.1">
    <property type="nucleotide sequence ID" value="XM_016612184.1"/>
</dbReference>
<gene>
    <name evidence="9" type="primary">LOC107790273</name>
</gene>
<feature type="transmembrane region" description="Helical" evidence="6">
    <location>
        <begin position="175"/>
        <end position="198"/>
    </location>
</feature>
<feature type="transmembrane region" description="Helical" evidence="6">
    <location>
        <begin position="210"/>
        <end position="229"/>
    </location>
</feature>
<feature type="transmembrane region" description="Helical" evidence="6">
    <location>
        <begin position="249"/>
        <end position="268"/>
    </location>
</feature>
<sequence>MEFTPGKLKLVAALFVMVFCSAGLHIVSRIALNIGVSKIVFILYRNITALLVLGPFAYFLEKKDRPPLTFSLLVQFFFLGLIGVTANQSLYILGLYYTSPTYASAMQNSVPAITFVMASVLRLEEVHIKRRDGMAKILGTIASIGGATIITLYKGPPLLGGSGFSTDITTSPEKMLNRTLGCVYFIVQCLSYAGYMVLQVPMMKNYPAKLSLTTFPCFFGVIQLLVVTAFTERDPRNWRIQSGKEVLTILYVGIIFSGVVYSLVTWCIQKGGPVLTATFQPLQTVVVAVLAFVFLGNRLYSGGVFGGILIAAGVYLVLWGKNEEEKIANQDKEGATLRKHLLDQENTEECPVTVQVWVVTRIFMMVLAHNLKIGQHHDGLLGMTDNAGFDKCTLNGSKAHFTWMCGLAKQWQGKAMSSRGKDMARQGKAGQAMANDAGRFNQVGGDLI</sequence>
<feature type="transmembrane region" description="Helical" evidence="6">
    <location>
        <begin position="135"/>
        <end position="155"/>
    </location>
</feature>
<keyword evidence="5 6" id="KW-0472">Membrane</keyword>
<organism evidence="8 9">
    <name type="scientific">Nicotiana tabacum</name>
    <name type="common">Common tobacco</name>
    <dbReference type="NCBI Taxonomy" id="4097"/>
    <lineage>
        <taxon>Eukaryota</taxon>
        <taxon>Viridiplantae</taxon>
        <taxon>Streptophyta</taxon>
        <taxon>Embryophyta</taxon>
        <taxon>Tracheophyta</taxon>
        <taxon>Spermatophyta</taxon>
        <taxon>Magnoliopsida</taxon>
        <taxon>eudicotyledons</taxon>
        <taxon>Gunneridae</taxon>
        <taxon>Pentapetalae</taxon>
        <taxon>asterids</taxon>
        <taxon>lamiids</taxon>
        <taxon>Solanales</taxon>
        <taxon>Solanaceae</taxon>
        <taxon>Nicotianoideae</taxon>
        <taxon>Nicotianeae</taxon>
        <taxon>Nicotiana</taxon>
    </lineage>
</organism>
<protein>
    <submittedName>
        <fullName evidence="9">WAT1-related protein At3g18200 isoform X1</fullName>
    </submittedName>
</protein>
<evidence type="ECO:0000259" key="7">
    <source>
        <dbReference type="Pfam" id="PF00892"/>
    </source>
</evidence>
<dbReference type="PANTHER" id="PTHR31218">
    <property type="entry name" value="WAT1-RELATED PROTEIN"/>
    <property type="match status" value="1"/>
</dbReference>
<evidence type="ECO:0000313" key="9">
    <source>
        <dbReference type="RefSeq" id="XP_016467670.1"/>
    </source>
</evidence>
<dbReference type="GeneID" id="107790273"/>
<evidence type="ECO:0000256" key="1">
    <source>
        <dbReference type="ARBA" id="ARBA00004141"/>
    </source>
</evidence>
<dbReference type="GO" id="GO:0022857">
    <property type="term" value="F:transmembrane transporter activity"/>
    <property type="evidence" value="ECO:0007669"/>
    <property type="project" value="InterPro"/>
</dbReference>
<keyword evidence="8" id="KW-1185">Reference proteome</keyword>
<evidence type="ECO:0000313" key="8">
    <source>
        <dbReference type="Proteomes" id="UP000790787"/>
    </source>
</evidence>
<dbReference type="InterPro" id="IPR030184">
    <property type="entry name" value="WAT1-related"/>
</dbReference>
<dbReference type="KEGG" id="nta:107790273"/>
<comment type="subcellular location">
    <subcellularLocation>
        <location evidence="1">Membrane</location>
        <topology evidence="1">Multi-pass membrane protein</topology>
    </subcellularLocation>
</comment>
<accession>A0A1S3ZTD1</accession>
<feature type="transmembrane region" description="Helical" evidence="6">
    <location>
        <begin position="72"/>
        <end position="93"/>
    </location>
</feature>
<dbReference type="Proteomes" id="UP000790787">
    <property type="component" value="Chromosome 8"/>
</dbReference>
<dbReference type="OrthoDB" id="1728340at2759"/>
<name>A0A1S3ZTD1_TOBAC</name>
<dbReference type="InterPro" id="IPR000620">
    <property type="entry name" value="EamA_dom"/>
</dbReference>
<evidence type="ECO:0000256" key="6">
    <source>
        <dbReference type="SAM" id="Phobius"/>
    </source>
</evidence>
<dbReference type="AlphaFoldDB" id="A0A1S3ZTD1"/>
<dbReference type="SUPFAM" id="SSF103481">
    <property type="entry name" value="Multidrug resistance efflux transporter EmrE"/>
    <property type="match status" value="2"/>
</dbReference>
<reference evidence="9" key="2">
    <citation type="submission" date="2025-08" db="UniProtKB">
        <authorList>
            <consortium name="RefSeq"/>
        </authorList>
    </citation>
    <scope>IDENTIFICATION</scope>
    <source>
        <tissue evidence="9">Leaf</tissue>
    </source>
</reference>
<evidence type="ECO:0000256" key="4">
    <source>
        <dbReference type="ARBA" id="ARBA00022989"/>
    </source>
</evidence>
<evidence type="ECO:0000256" key="3">
    <source>
        <dbReference type="ARBA" id="ARBA00022692"/>
    </source>
</evidence>
<reference evidence="8" key="1">
    <citation type="journal article" date="2014" name="Nat. Commun.">
        <title>The tobacco genome sequence and its comparison with those of tomato and potato.</title>
        <authorList>
            <person name="Sierro N."/>
            <person name="Battey J.N."/>
            <person name="Ouadi S."/>
            <person name="Bakaher N."/>
            <person name="Bovet L."/>
            <person name="Willig A."/>
            <person name="Goepfert S."/>
            <person name="Peitsch M.C."/>
            <person name="Ivanov N.V."/>
        </authorList>
    </citation>
    <scope>NUCLEOTIDE SEQUENCE [LARGE SCALE GENOMIC DNA]</scope>
</reference>